<keyword evidence="4" id="KW-0131">Cell cycle</keyword>
<evidence type="ECO:0000313" key="8">
    <source>
        <dbReference type="Proteomes" id="UP000198372"/>
    </source>
</evidence>
<dbReference type="Pfam" id="PF00566">
    <property type="entry name" value="RabGAP-TBC"/>
    <property type="match status" value="1"/>
</dbReference>
<evidence type="ECO:0000256" key="5">
    <source>
        <dbReference type="ARBA" id="ARBA00061049"/>
    </source>
</evidence>
<proteinExistence type="inferred from homology"/>
<evidence type="ECO:0000256" key="4">
    <source>
        <dbReference type="ARBA" id="ARBA00023306"/>
    </source>
</evidence>
<dbReference type="PANTHER" id="PTHR22957">
    <property type="entry name" value="TBC1 DOMAIN FAMILY MEMBER GTPASE-ACTIVATING PROTEIN"/>
    <property type="match status" value="1"/>
</dbReference>
<gene>
    <name evidence="7" type="ORF">BQ2448_2552</name>
</gene>
<dbReference type="PROSITE" id="PS50086">
    <property type="entry name" value="TBC_RABGAP"/>
    <property type="match status" value="1"/>
</dbReference>
<dbReference type="SUPFAM" id="SSF47923">
    <property type="entry name" value="Ypt/Rab-GAP domain of gyp1p"/>
    <property type="match status" value="2"/>
</dbReference>
<dbReference type="SMART" id="SM00164">
    <property type="entry name" value="TBC"/>
    <property type="match status" value="1"/>
</dbReference>
<dbReference type="InterPro" id="IPR035969">
    <property type="entry name" value="Rab-GAP_TBC_sf"/>
</dbReference>
<dbReference type="AlphaFoldDB" id="A0A238F6Q5"/>
<evidence type="ECO:0000256" key="3">
    <source>
        <dbReference type="ARBA" id="ARBA00023212"/>
    </source>
</evidence>
<dbReference type="GO" id="GO:0005096">
    <property type="term" value="F:GTPase activator activity"/>
    <property type="evidence" value="ECO:0007669"/>
    <property type="project" value="TreeGrafter"/>
</dbReference>
<dbReference type="OrthoDB" id="10263206at2759"/>
<evidence type="ECO:0000313" key="7">
    <source>
        <dbReference type="EMBL" id="SCV69532.1"/>
    </source>
</evidence>
<sequence length="394" mass="43967">MVATTTSHPPTKAHAGGGVPLAVTRVARAASAPSPGSSWSTKAQAYVRLLSPAPFIISNDLNSPLERIKQLRQLILLESLPAGDEGARLRPLIWKLLLSLNEVPDDDHERVFPDDVHPLLDVKAYHSLVRSFRPRALIIKFSLPTNCSSRDPSPMFSKIRNDTFRTLATDREFKDRVGEDRLVRLLEAFVWRQLDAAAEQDDRLGPLSASSSIDHGTPYVQGMNVLAAPFLYVLPSQIEAFACFSMFIEHHAPRYVRPTLDGVHAGLHLLDLCLAALDEPLHTHLLSHRLTAELYAFPSLLTFCASTPPLHEVLELWDFLLSWGVGLNVICVVAQLWLMRDGLLASNSPMKLLRTLPPLRSKDIIPLVVQFIGELELELYASVMRHPWDDGLRF</sequence>
<dbReference type="Gene3D" id="1.10.472.80">
    <property type="entry name" value="Ypt/Rab-GAP domain of gyp1p, domain 3"/>
    <property type="match status" value="1"/>
</dbReference>
<reference evidence="8" key="1">
    <citation type="submission" date="2016-09" db="EMBL/GenBank/DDBJ databases">
        <authorList>
            <person name="Jeantristanb JTB J.-T."/>
            <person name="Ricardo R."/>
        </authorList>
    </citation>
    <scope>NUCLEOTIDE SEQUENCE [LARGE SCALE GENOMIC DNA]</scope>
</reference>
<name>A0A238F6Q5_9BASI</name>
<dbReference type="FunFam" id="1.10.8.270:FF:000035">
    <property type="entry name" value="Cell cycle arrest protein BUB2"/>
    <property type="match status" value="1"/>
</dbReference>
<evidence type="ECO:0000259" key="6">
    <source>
        <dbReference type="PROSITE" id="PS50086"/>
    </source>
</evidence>
<comment type="subcellular location">
    <subcellularLocation>
        <location evidence="1">Cytoplasm</location>
        <location evidence="1">Cytoskeleton</location>
    </subcellularLocation>
</comment>
<accession>A0A238F6Q5</accession>
<dbReference type="Gene3D" id="1.10.8.270">
    <property type="entry name" value="putative rabgap domain of human tbc1 domain family member 14 like domains"/>
    <property type="match status" value="1"/>
</dbReference>
<dbReference type="GO" id="GO:0005856">
    <property type="term" value="C:cytoskeleton"/>
    <property type="evidence" value="ECO:0007669"/>
    <property type="project" value="UniProtKB-SubCell"/>
</dbReference>
<protein>
    <submittedName>
        <fullName evidence="7">BQ2448_2552 protein</fullName>
    </submittedName>
</protein>
<dbReference type="Proteomes" id="UP000198372">
    <property type="component" value="Unassembled WGS sequence"/>
</dbReference>
<feature type="domain" description="Rab-GAP TBC" evidence="6">
    <location>
        <begin position="84"/>
        <end position="324"/>
    </location>
</feature>
<keyword evidence="3" id="KW-0206">Cytoskeleton</keyword>
<dbReference type="InterPro" id="IPR000195">
    <property type="entry name" value="Rab-GAP-TBC_dom"/>
</dbReference>
<organism evidence="7 8">
    <name type="scientific">Microbotryum intermedium</name>
    <dbReference type="NCBI Taxonomy" id="269621"/>
    <lineage>
        <taxon>Eukaryota</taxon>
        <taxon>Fungi</taxon>
        <taxon>Dikarya</taxon>
        <taxon>Basidiomycota</taxon>
        <taxon>Pucciniomycotina</taxon>
        <taxon>Microbotryomycetes</taxon>
        <taxon>Microbotryales</taxon>
        <taxon>Microbotryaceae</taxon>
        <taxon>Microbotryum</taxon>
    </lineage>
</organism>
<evidence type="ECO:0000256" key="2">
    <source>
        <dbReference type="ARBA" id="ARBA00022490"/>
    </source>
</evidence>
<keyword evidence="8" id="KW-1185">Reference proteome</keyword>
<evidence type="ECO:0000256" key="1">
    <source>
        <dbReference type="ARBA" id="ARBA00004245"/>
    </source>
</evidence>
<keyword evidence="2" id="KW-0963">Cytoplasm</keyword>
<dbReference type="EMBL" id="FMSP01000004">
    <property type="protein sequence ID" value="SCV69532.1"/>
    <property type="molecule type" value="Genomic_DNA"/>
</dbReference>
<dbReference type="STRING" id="269621.A0A238F6Q5"/>
<dbReference type="PANTHER" id="PTHR22957:SF263">
    <property type="entry name" value="MITOTIC CHECK POINT PROTEIN BUB2"/>
    <property type="match status" value="1"/>
</dbReference>
<comment type="similarity">
    <text evidence="5">Belongs to the BUB2 family.</text>
</comment>